<evidence type="ECO:0000256" key="7">
    <source>
        <dbReference type="ARBA" id="ARBA00022553"/>
    </source>
</evidence>
<dbReference type="PROSITE" id="PS50021">
    <property type="entry name" value="CH"/>
    <property type="match status" value="1"/>
</dbReference>
<evidence type="ECO:0000256" key="5">
    <source>
        <dbReference type="ARBA" id="ARBA00022475"/>
    </source>
</evidence>
<accession>A0A6P8FM24</accession>
<dbReference type="SUPFAM" id="SSF47576">
    <property type="entry name" value="Calponin-homology domain, CH-domain"/>
    <property type="match status" value="1"/>
</dbReference>
<dbReference type="Gene3D" id="2.10.110.10">
    <property type="entry name" value="Cysteine Rich Protein"/>
    <property type="match status" value="1"/>
</dbReference>
<feature type="domain" description="Calponin-homology (CH)" evidence="19">
    <location>
        <begin position="1"/>
        <end position="107"/>
    </location>
</feature>
<feature type="compositionally biased region" description="Polar residues" evidence="18">
    <location>
        <begin position="429"/>
        <end position="448"/>
    </location>
</feature>
<evidence type="ECO:0000256" key="9">
    <source>
        <dbReference type="ARBA" id="ARBA00022753"/>
    </source>
</evidence>
<feature type="compositionally biased region" description="Basic and acidic residues" evidence="18">
    <location>
        <begin position="405"/>
        <end position="416"/>
    </location>
</feature>
<dbReference type="AlphaFoldDB" id="A0A6P8FM24"/>
<dbReference type="InterPro" id="IPR001781">
    <property type="entry name" value="Znf_LIM"/>
</dbReference>
<keyword evidence="13" id="KW-0472">Membrane</keyword>
<dbReference type="InterPro" id="IPR036872">
    <property type="entry name" value="CH_dom_sf"/>
</dbReference>
<dbReference type="GeneID" id="105901377"/>
<dbReference type="Pfam" id="PF00307">
    <property type="entry name" value="CH"/>
    <property type="match status" value="1"/>
</dbReference>
<evidence type="ECO:0000256" key="16">
    <source>
        <dbReference type="PROSITE-ProRule" id="PRU00125"/>
    </source>
</evidence>
<dbReference type="SUPFAM" id="SSF57716">
    <property type="entry name" value="Glucocorticoid receptor-like (DNA-binding domain)"/>
    <property type="match status" value="1"/>
</dbReference>
<keyword evidence="12 17" id="KW-0175">Coiled coil</keyword>
<evidence type="ECO:0000256" key="14">
    <source>
        <dbReference type="ARBA" id="ARBA00023212"/>
    </source>
</evidence>
<evidence type="ECO:0000256" key="4">
    <source>
        <dbReference type="ARBA" id="ARBA00004316"/>
    </source>
</evidence>
<dbReference type="InterPro" id="IPR022735">
    <property type="entry name" value="bMERB_dom"/>
</dbReference>
<evidence type="ECO:0000256" key="6">
    <source>
        <dbReference type="ARBA" id="ARBA00022490"/>
    </source>
</evidence>
<evidence type="ECO:0000256" key="10">
    <source>
        <dbReference type="ARBA" id="ARBA00022833"/>
    </source>
</evidence>
<dbReference type="RefSeq" id="XP_031429283.1">
    <property type="nucleotide sequence ID" value="XM_031573423.2"/>
</dbReference>
<dbReference type="PANTHER" id="PTHR23167:SF87">
    <property type="entry name" value="MICAL-LIKE PROTEIN 2"/>
    <property type="match status" value="1"/>
</dbReference>
<evidence type="ECO:0000259" key="21">
    <source>
        <dbReference type="PROSITE" id="PS51848"/>
    </source>
</evidence>
<comment type="subcellular location">
    <subcellularLocation>
        <location evidence="2">Cell membrane</location>
        <topology evidence="2">Peripheral membrane protein</topology>
    </subcellularLocation>
    <subcellularLocation>
        <location evidence="4">Cell projection</location>
    </subcellularLocation>
    <subcellularLocation>
        <location evidence="3">Cytoplasm</location>
        <location evidence="3">Cytoskeleton</location>
    </subcellularLocation>
    <subcellularLocation>
        <location evidence="1">Recycling endosome</location>
    </subcellularLocation>
</comment>
<dbReference type="Gene3D" id="1.10.418.10">
    <property type="entry name" value="Calponin-like domain"/>
    <property type="match status" value="1"/>
</dbReference>
<reference evidence="23" key="1">
    <citation type="submission" date="2025-08" db="UniProtKB">
        <authorList>
            <consortium name="RefSeq"/>
        </authorList>
    </citation>
    <scope>IDENTIFICATION</scope>
</reference>
<keyword evidence="15" id="KW-0966">Cell projection</keyword>
<dbReference type="PANTHER" id="PTHR23167">
    <property type="entry name" value="CALPONIN HOMOLOGY DOMAIN-CONTAINING PROTEIN DDB_G0272472-RELATED"/>
    <property type="match status" value="1"/>
</dbReference>
<evidence type="ECO:0000256" key="13">
    <source>
        <dbReference type="ARBA" id="ARBA00023136"/>
    </source>
</evidence>
<evidence type="ECO:0000313" key="22">
    <source>
        <dbReference type="Proteomes" id="UP000515152"/>
    </source>
</evidence>
<feature type="compositionally biased region" description="Basic and acidic residues" evidence="18">
    <location>
        <begin position="369"/>
        <end position="380"/>
    </location>
</feature>
<dbReference type="KEGG" id="char:105901377"/>
<evidence type="ECO:0000256" key="11">
    <source>
        <dbReference type="ARBA" id="ARBA00023038"/>
    </source>
</evidence>
<feature type="region of interest" description="Disordered" evidence="18">
    <location>
        <begin position="117"/>
        <end position="159"/>
    </location>
</feature>
<evidence type="ECO:0000256" key="3">
    <source>
        <dbReference type="ARBA" id="ARBA00004245"/>
    </source>
</evidence>
<feature type="compositionally biased region" description="Polar residues" evidence="18">
    <location>
        <begin position="123"/>
        <end position="135"/>
    </location>
</feature>
<evidence type="ECO:0000256" key="12">
    <source>
        <dbReference type="ARBA" id="ARBA00023054"/>
    </source>
</evidence>
<feature type="compositionally biased region" description="Low complexity" evidence="18">
    <location>
        <begin position="242"/>
        <end position="254"/>
    </location>
</feature>
<evidence type="ECO:0000256" key="18">
    <source>
        <dbReference type="SAM" id="MobiDB-lite"/>
    </source>
</evidence>
<keyword evidence="14" id="KW-0206">Cytoskeleton</keyword>
<dbReference type="FunFam" id="1.10.418.10:FF:000055">
    <property type="entry name" value="MICAL-like protein 2"/>
    <property type="match status" value="1"/>
</dbReference>
<evidence type="ECO:0000259" key="20">
    <source>
        <dbReference type="PROSITE" id="PS50023"/>
    </source>
</evidence>
<organism evidence="22 23">
    <name type="scientific">Clupea harengus</name>
    <name type="common">Atlantic herring</name>
    <dbReference type="NCBI Taxonomy" id="7950"/>
    <lineage>
        <taxon>Eukaryota</taxon>
        <taxon>Metazoa</taxon>
        <taxon>Chordata</taxon>
        <taxon>Craniata</taxon>
        <taxon>Vertebrata</taxon>
        <taxon>Euteleostomi</taxon>
        <taxon>Actinopterygii</taxon>
        <taxon>Neopterygii</taxon>
        <taxon>Teleostei</taxon>
        <taxon>Clupei</taxon>
        <taxon>Clupeiformes</taxon>
        <taxon>Clupeoidei</taxon>
        <taxon>Clupeidae</taxon>
        <taxon>Clupea</taxon>
    </lineage>
</organism>
<gene>
    <name evidence="23" type="primary">LOC105901377</name>
</gene>
<dbReference type="GO" id="GO:0042995">
    <property type="term" value="C:cell projection"/>
    <property type="evidence" value="ECO:0007669"/>
    <property type="project" value="UniProtKB-SubCell"/>
</dbReference>
<feature type="domain" description="BMERB" evidence="21">
    <location>
        <begin position="584"/>
        <end position="735"/>
    </location>
</feature>
<protein>
    <submittedName>
        <fullName evidence="23">MICAL-like protein 2</fullName>
    </submittedName>
</protein>
<keyword evidence="9" id="KW-0967">Endosome</keyword>
<dbReference type="InterPro" id="IPR050540">
    <property type="entry name" value="F-actin_Monoox_Mical"/>
</dbReference>
<feature type="domain" description="LIM zinc-binding" evidence="20">
    <location>
        <begin position="168"/>
        <end position="232"/>
    </location>
</feature>
<dbReference type="SMART" id="SM00132">
    <property type="entry name" value="LIM"/>
    <property type="match status" value="1"/>
</dbReference>
<dbReference type="GO" id="GO:0005856">
    <property type="term" value="C:cytoskeleton"/>
    <property type="evidence" value="ECO:0007669"/>
    <property type="project" value="UniProtKB-SubCell"/>
</dbReference>
<sequence length="768" mass="84939">MSAVKALQQWCKIQCEGYRDVAITNMTTSFRDGLAFCALIHKQRQDLIDFDSLRKENIYDNNHLAFRVAEEQLGIPALLDAEDMVALKIPDRLSILTYVSQYYNYFHGKSPIGGLAGIKRPAENSSDQPSGKKNQPITAKTYTPATPPTPNQREVLSERTNKTGTLSSSCCVCNNHVHLVQRHLVDGRLYHRNCFKCSECSIILLSGTCKPGVKPGTFICTTHNTFSPSSSQSPRNPPSPNPSTRNPPSASPRPWIATSTSHGEFSSKATPSPSKPTGPPWLVTKSDRTATPTPSPRQQQATAAIVIPNTSNKSDRNTTRTPSISFTETPSSSPASSLSSLAAKNQRSRQQFFESGTSSGNMKALSGTAEREKPTGRNDGTESGSGGTVGEKKGRVLLKMGEWNEGDKEREKEKAKGMIGRKLVHEKNSSSSTNPPWKTDGGKSTDSSGRARLKPLDVPLTRNTTPTDKPSPACMSKTNKDTKPVLTPSKENDSAPTSWRSMLKPVSRQTKSASAIDRSTDLVLPSSTETPRPKSPSRLWGGSSGKPQASGPTSSLTPSTSPAAPASSSTPTSKGSKAPEMPKSPKGKPEYIPKENILCELDEIEKNMNELERKGVEMEKQLRVFEEECKEDVLQDELMADWFNLIRQKQVYMRRESELVYIANSQDLEEQQPSVEAELRRLMMKPEHLKTSFDRKREEDLLAKLVEIVNDRSAIVDGLDEDRLREVEEDEQLKKMMETLDLKKDKDKKKSPKSKWFRRKSKKDGVES</sequence>
<keyword evidence="10 16" id="KW-0862">Zinc</keyword>
<dbReference type="SMART" id="SM00033">
    <property type="entry name" value="CH"/>
    <property type="match status" value="1"/>
</dbReference>
<dbReference type="InterPro" id="IPR001715">
    <property type="entry name" value="CH_dom"/>
</dbReference>
<dbReference type="SMART" id="SM01203">
    <property type="entry name" value="DUF3585"/>
    <property type="match status" value="1"/>
</dbReference>
<dbReference type="Pfam" id="PF12130">
    <property type="entry name" value="bMERB_dom"/>
    <property type="match status" value="1"/>
</dbReference>
<keyword evidence="8 16" id="KW-0479">Metal-binding</keyword>
<dbReference type="CDD" id="cd21253">
    <property type="entry name" value="CH_MICALL2"/>
    <property type="match status" value="1"/>
</dbReference>
<feature type="compositionally biased region" description="Low complexity" evidence="18">
    <location>
        <begin position="549"/>
        <end position="579"/>
    </location>
</feature>
<dbReference type="GO" id="GO:0046872">
    <property type="term" value="F:metal ion binding"/>
    <property type="evidence" value="ECO:0007669"/>
    <property type="project" value="UniProtKB-KW"/>
</dbReference>
<evidence type="ECO:0000256" key="2">
    <source>
        <dbReference type="ARBA" id="ARBA00004202"/>
    </source>
</evidence>
<evidence type="ECO:0000256" key="1">
    <source>
        <dbReference type="ARBA" id="ARBA00004172"/>
    </source>
</evidence>
<evidence type="ECO:0000313" key="23">
    <source>
        <dbReference type="RefSeq" id="XP_031429283.1"/>
    </source>
</evidence>
<keyword evidence="7" id="KW-0597">Phosphoprotein</keyword>
<dbReference type="PROSITE" id="PS00478">
    <property type="entry name" value="LIM_DOMAIN_1"/>
    <property type="match status" value="1"/>
</dbReference>
<keyword evidence="5" id="KW-1003">Cell membrane</keyword>
<keyword evidence="22" id="KW-1185">Reference proteome</keyword>
<evidence type="ECO:0000256" key="8">
    <source>
        <dbReference type="ARBA" id="ARBA00022723"/>
    </source>
</evidence>
<dbReference type="PROSITE" id="PS50023">
    <property type="entry name" value="LIM_DOMAIN_2"/>
    <property type="match status" value="1"/>
</dbReference>
<feature type="compositionally biased region" description="Polar residues" evidence="18">
    <location>
        <begin position="348"/>
        <end position="361"/>
    </location>
</feature>
<proteinExistence type="predicted"/>
<feature type="coiled-coil region" evidence="17">
    <location>
        <begin position="594"/>
        <end position="628"/>
    </location>
</feature>
<evidence type="ECO:0000259" key="19">
    <source>
        <dbReference type="PROSITE" id="PS50021"/>
    </source>
</evidence>
<keyword evidence="11 16" id="KW-0440">LIM domain</keyword>
<feature type="compositionally biased region" description="Polar residues" evidence="18">
    <location>
        <begin position="289"/>
        <end position="312"/>
    </location>
</feature>
<feature type="region of interest" description="Disordered" evidence="18">
    <location>
        <begin position="738"/>
        <end position="768"/>
    </location>
</feature>
<feature type="compositionally biased region" description="Basic residues" evidence="18">
    <location>
        <begin position="746"/>
        <end position="762"/>
    </location>
</feature>
<feature type="compositionally biased region" description="Polar residues" evidence="18">
    <location>
        <begin position="319"/>
        <end position="329"/>
    </location>
</feature>
<feature type="compositionally biased region" description="Low complexity" evidence="18">
    <location>
        <begin position="330"/>
        <end position="343"/>
    </location>
</feature>
<evidence type="ECO:0000256" key="15">
    <source>
        <dbReference type="ARBA" id="ARBA00023273"/>
    </source>
</evidence>
<evidence type="ECO:0000256" key="17">
    <source>
        <dbReference type="SAM" id="Coils"/>
    </source>
</evidence>
<dbReference type="OrthoDB" id="10017054at2759"/>
<feature type="region of interest" description="Disordered" evidence="18">
    <location>
        <begin position="224"/>
        <end position="594"/>
    </location>
</feature>
<dbReference type="GO" id="GO:0055037">
    <property type="term" value="C:recycling endosome"/>
    <property type="evidence" value="ECO:0007669"/>
    <property type="project" value="UniProtKB-SubCell"/>
</dbReference>
<name>A0A6P8FM24_CLUHA</name>
<keyword evidence="6" id="KW-0963">Cytoplasm</keyword>
<dbReference type="Proteomes" id="UP000515152">
    <property type="component" value="Chromosome 9"/>
</dbReference>
<dbReference type="GO" id="GO:0005886">
    <property type="term" value="C:plasma membrane"/>
    <property type="evidence" value="ECO:0007669"/>
    <property type="project" value="UniProtKB-SubCell"/>
</dbReference>
<dbReference type="PROSITE" id="PS51848">
    <property type="entry name" value="BMERB"/>
    <property type="match status" value="1"/>
</dbReference>